<dbReference type="AlphaFoldDB" id="A0A4R6ULX5"/>
<accession>A0A4R6ULX5</accession>
<evidence type="ECO:0000256" key="1">
    <source>
        <dbReference type="SAM" id="MobiDB-lite"/>
    </source>
</evidence>
<gene>
    <name evidence="2" type="ORF">EV190_12662</name>
</gene>
<evidence type="ECO:0000313" key="3">
    <source>
        <dbReference type="Proteomes" id="UP000295281"/>
    </source>
</evidence>
<sequence length="85" mass="9112">MTPRSARQEAERPPEAPARRTTPAPKVPYCTGARLAQLELGAVVRVLRADFPDARLAVPFADLRQAGPGGIQGSRLTALPVRLRG</sequence>
<reference evidence="2 3" key="1">
    <citation type="submission" date="2019-03" db="EMBL/GenBank/DDBJ databases">
        <title>Genomic Encyclopedia of Type Strains, Phase IV (KMG-IV): sequencing the most valuable type-strain genomes for metagenomic binning, comparative biology and taxonomic classification.</title>
        <authorList>
            <person name="Goeker M."/>
        </authorList>
    </citation>
    <scope>NUCLEOTIDE SEQUENCE [LARGE SCALE GENOMIC DNA]</scope>
    <source>
        <strain evidence="2 3">DSM 46770</strain>
    </source>
</reference>
<evidence type="ECO:0008006" key="4">
    <source>
        <dbReference type="Google" id="ProtNLM"/>
    </source>
</evidence>
<protein>
    <recommendedName>
        <fullName evidence="4">Cytochrome P450</fullName>
    </recommendedName>
</protein>
<dbReference type="RefSeq" id="WP_243742704.1">
    <property type="nucleotide sequence ID" value="NZ_SNYN01000026.1"/>
</dbReference>
<comment type="caution">
    <text evidence="2">The sequence shown here is derived from an EMBL/GenBank/DDBJ whole genome shotgun (WGS) entry which is preliminary data.</text>
</comment>
<proteinExistence type="predicted"/>
<keyword evidence="3" id="KW-1185">Reference proteome</keyword>
<name>A0A4R6ULX5_9ACTN</name>
<organism evidence="2 3">
    <name type="scientific">Actinorugispora endophytica</name>
    <dbReference type="NCBI Taxonomy" id="1605990"/>
    <lineage>
        <taxon>Bacteria</taxon>
        <taxon>Bacillati</taxon>
        <taxon>Actinomycetota</taxon>
        <taxon>Actinomycetes</taxon>
        <taxon>Streptosporangiales</taxon>
        <taxon>Nocardiopsidaceae</taxon>
        <taxon>Actinorugispora</taxon>
    </lineage>
</organism>
<evidence type="ECO:0000313" key="2">
    <source>
        <dbReference type="EMBL" id="TDQ46155.1"/>
    </source>
</evidence>
<feature type="region of interest" description="Disordered" evidence="1">
    <location>
        <begin position="1"/>
        <end position="26"/>
    </location>
</feature>
<feature type="compositionally biased region" description="Basic and acidic residues" evidence="1">
    <location>
        <begin position="1"/>
        <end position="18"/>
    </location>
</feature>
<dbReference type="Proteomes" id="UP000295281">
    <property type="component" value="Unassembled WGS sequence"/>
</dbReference>
<dbReference type="EMBL" id="SNYN01000026">
    <property type="protein sequence ID" value="TDQ46155.1"/>
    <property type="molecule type" value="Genomic_DNA"/>
</dbReference>